<dbReference type="GO" id="GO:0005667">
    <property type="term" value="C:transcription regulator complex"/>
    <property type="evidence" value="ECO:0007669"/>
    <property type="project" value="TreeGrafter"/>
</dbReference>
<keyword evidence="8" id="KW-1185">Reference proteome</keyword>
<feature type="region of interest" description="Disordered" evidence="6">
    <location>
        <begin position="187"/>
        <end position="239"/>
    </location>
</feature>
<keyword evidence="4" id="KW-0804">Transcription</keyword>
<proteinExistence type="inferred from homology"/>
<keyword evidence="3" id="KW-0805">Transcription regulation</keyword>
<dbReference type="Pfam" id="PF11573">
    <property type="entry name" value="Med23"/>
    <property type="match status" value="1"/>
</dbReference>
<gene>
    <name evidence="7" type="ORF">KC19_5G164800</name>
</gene>
<evidence type="ECO:0008006" key="9">
    <source>
        <dbReference type="Google" id="ProtNLM"/>
    </source>
</evidence>
<evidence type="ECO:0000313" key="7">
    <source>
        <dbReference type="EMBL" id="KAG0577556.1"/>
    </source>
</evidence>
<evidence type="ECO:0000256" key="1">
    <source>
        <dbReference type="ARBA" id="ARBA00004123"/>
    </source>
</evidence>
<keyword evidence="5" id="KW-0539">Nucleus</keyword>
<reference evidence="7" key="1">
    <citation type="submission" date="2020-06" db="EMBL/GenBank/DDBJ databases">
        <title>WGS assembly of Ceratodon purpureus strain R40.</title>
        <authorList>
            <person name="Carey S.B."/>
            <person name="Jenkins J."/>
            <person name="Shu S."/>
            <person name="Lovell J.T."/>
            <person name="Sreedasyam A."/>
            <person name="Maumus F."/>
            <person name="Tiley G.P."/>
            <person name="Fernandez-Pozo N."/>
            <person name="Barry K."/>
            <person name="Chen C."/>
            <person name="Wang M."/>
            <person name="Lipzen A."/>
            <person name="Daum C."/>
            <person name="Saski C.A."/>
            <person name="Payton A.C."/>
            <person name="Mcbreen J.C."/>
            <person name="Conrad R.E."/>
            <person name="Kollar L.M."/>
            <person name="Olsson S."/>
            <person name="Huttunen S."/>
            <person name="Landis J.B."/>
            <person name="Wickett N.J."/>
            <person name="Johnson M.G."/>
            <person name="Rensing S.A."/>
            <person name="Grimwood J."/>
            <person name="Schmutz J."/>
            <person name="Mcdaniel S.F."/>
        </authorList>
    </citation>
    <scope>NUCLEOTIDE SEQUENCE</scope>
    <source>
        <strain evidence="7">R40</strain>
    </source>
</reference>
<comment type="caution">
    <text evidence="7">The sequence shown here is derived from an EMBL/GenBank/DDBJ whole genome shotgun (WGS) entry which is preliminary data.</text>
</comment>
<name>A0A8T0I363_CERPU</name>
<protein>
    <recommendedName>
        <fullName evidence="9">Mediator of RNA polymerase II transcription subunit 23</fullName>
    </recommendedName>
</protein>
<dbReference type="GO" id="GO:0006357">
    <property type="term" value="P:regulation of transcription by RNA polymerase II"/>
    <property type="evidence" value="ECO:0007669"/>
    <property type="project" value="TreeGrafter"/>
</dbReference>
<dbReference type="Proteomes" id="UP000822688">
    <property type="component" value="Chromosome 5"/>
</dbReference>
<feature type="compositionally biased region" description="Low complexity" evidence="6">
    <location>
        <begin position="218"/>
        <end position="238"/>
    </location>
</feature>
<dbReference type="PANTHER" id="PTHR12691:SF10">
    <property type="entry name" value="MEDIATOR OF RNA POLYMERASE II TRANSCRIPTION SUBUNIT 23"/>
    <property type="match status" value="1"/>
</dbReference>
<evidence type="ECO:0000256" key="5">
    <source>
        <dbReference type="ARBA" id="ARBA00023242"/>
    </source>
</evidence>
<dbReference type="GO" id="GO:0016592">
    <property type="term" value="C:mediator complex"/>
    <property type="evidence" value="ECO:0007669"/>
    <property type="project" value="TreeGrafter"/>
</dbReference>
<sequence length="1627" mass="183028">MRMEARKLEDEADAQFRYLSWLWRSLINTVNFLREIIRCIFYIVFFLTPLHQSRDNSHCEYSCSSHFNSFSLLILQRSLNGKGDAHRRENLSLAVRKRVALSSRTQAPKEEQLSSDFLQLQSQFSDQEQGRAVTEAVLASLLVQCSSHGLQSDFLLSSLQTLVKMGVVRWDSFIPILLRAAEKADKNAPATGGHQGLNVGTAGPQPTGPLAMMMQGTAANPSTPASPSPSSNLLTSPAHGNIVASPAHSGVEYSSVNASQLSSGSGTSVSGARVIIWLRPLVCRVMLAALDGDLKPVTCMDILLHVVQWIQTWDVEADSKEEDSKTRSNNRRLESRMWIHSCVDVIWALIDENKCRVPFYALLHDRTQLQVERWPDDEALFALFLEVHRRRDKIALHMLPLDQHLHCPTFATLRVPALTYPGTMGELLHGEDVATAIPKGSVEWEKAMRCLRQALRACVSTDWWKRVLVLAPRFKKGPQSTGPRTGSMYVGQPSLEFSAEMTCDAVVERVMELMQPLPTGNTNSAVTEASRWQEWLMFADLFYFFMSTGCLDFLELIDKLAVRFANGTVMASNHVTWLLAQVFRLEIVTSALSSDSQVETARKILSLNMAERSVEQTSNATAQALLLDFVGSSQTLRLWSINRTMMENLHGSRVSEHMQKGKVIDEWWKQVMKGEWVLDYAQLDEKAMGMVWVLSNTMTQPISEALMTWFRSSGVSEMMLPGERLSVIHETRPLPMTLLSGLSLHLCLRLLSQIEELTFAGQFVPSIAMVETYVRLLLAAPQNLFRHHLNGMMHRFQSGMAKPGVSLLLLELFNYRLLPLYRFHNKLKQLIFDIAKIIITVKVKRGEHRLFRLAENLGINLILNLKEVLLVKKELKGATTEFTETLNRIMVLNLAFTMKTRGIADFEQMIVLKPALEQILTSSQHTWSEKTMRHFPPLLREALQNRLDKRLQVIQAWQQAEQTVMTHCRQMLVTNPDPTYVQQYITHSLPQHRQFLCAGAWMLMDVDRPESISIANLGRALKELSPEEVTTNVYNMVDVLLNYIHLQLKHGHSLQNLLLATSAGLAHFMWTQELLPFDIVLLALTDRDDDAHALRLVVGLLLDRPEFQQRVQTYYVNRGQTEHWMQQGPFQRPEYPQALGSHLAGKDRFPLYFDDMCLRALPVISLIVYRLIENDATETADRLLLVYAPLIFYHPTRFSFVRDTLAYFYGHLPPKLVLRLISSLDLHKIPNPEAFLQHIKSVNSGNSLSYDYFQNLLMGLVNNVIPPLHGKPGTLAMGADGLSSSRFLNRNQAAANTTTNSPEVNKAFYLHQDPGSYNQLLLDTAVIEILSLPPPPNQIVAMLIHIAVKLPTSFPAVPPKTPLSPSAGGAEALSGQSSTSSAQFVHSPLMIQACGLLLAQLPIVFHSSIYAETARIIKKDGWWLTDPSKQSRDLDAIFGYSTWDPSWGARDDTATVIANTVTLLHTLQSNLPFEWLENMHSVITQQRPFVSVVHLRLAYRIMGPLLPRLLISRPLFAKTLALLFTILADVFGRNSQVQTATEATDIVDLVDFMHHAVMMEVQAAGQIGGRPRPETLVLCTKAVERLRPDVQSLFRHLSPDPASSIYAATHPKIVQRPSSSSLMGGVM</sequence>
<comment type="similarity">
    <text evidence="2">Belongs to the Mediator complex subunit 23 family.</text>
</comment>
<dbReference type="InterPro" id="IPR021629">
    <property type="entry name" value="Mediator_Med23"/>
</dbReference>
<dbReference type="EMBL" id="CM026425">
    <property type="protein sequence ID" value="KAG0577556.1"/>
    <property type="molecule type" value="Genomic_DNA"/>
</dbReference>
<evidence type="ECO:0000256" key="3">
    <source>
        <dbReference type="ARBA" id="ARBA00023015"/>
    </source>
</evidence>
<dbReference type="PANTHER" id="PTHR12691">
    <property type="entry name" value="MEDIATOR OF RNA POLYMERASE II TRANSCRIPTION SUBUNIT 23"/>
    <property type="match status" value="1"/>
</dbReference>
<dbReference type="GO" id="GO:0010628">
    <property type="term" value="P:positive regulation of gene expression"/>
    <property type="evidence" value="ECO:0007669"/>
    <property type="project" value="TreeGrafter"/>
</dbReference>
<evidence type="ECO:0000313" key="8">
    <source>
        <dbReference type="Proteomes" id="UP000822688"/>
    </source>
</evidence>
<organism evidence="7 8">
    <name type="scientific">Ceratodon purpureus</name>
    <name type="common">Fire moss</name>
    <name type="synonym">Dicranum purpureum</name>
    <dbReference type="NCBI Taxonomy" id="3225"/>
    <lineage>
        <taxon>Eukaryota</taxon>
        <taxon>Viridiplantae</taxon>
        <taxon>Streptophyta</taxon>
        <taxon>Embryophyta</taxon>
        <taxon>Bryophyta</taxon>
        <taxon>Bryophytina</taxon>
        <taxon>Bryopsida</taxon>
        <taxon>Dicranidae</taxon>
        <taxon>Pseudoditrichales</taxon>
        <taxon>Ditrichaceae</taxon>
        <taxon>Ceratodon</taxon>
    </lineage>
</organism>
<evidence type="ECO:0000256" key="4">
    <source>
        <dbReference type="ARBA" id="ARBA00023163"/>
    </source>
</evidence>
<evidence type="ECO:0000256" key="2">
    <source>
        <dbReference type="ARBA" id="ARBA00010222"/>
    </source>
</evidence>
<evidence type="ECO:0000256" key="6">
    <source>
        <dbReference type="SAM" id="MobiDB-lite"/>
    </source>
</evidence>
<comment type="subcellular location">
    <subcellularLocation>
        <location evidence="1">Nucleus</location>
    </subcellularLocation>
</comment>
<accession>A0A8T0I363</accession>